<organism evidence="1 2">
    <name type="scientific">Ciona intestinalis</name>
    <name type="common">Transparent sea squirt</name>
    <name type="synonym">Ascidia intestinalis</name>
    <dbReference type="NCBI Taxonomy" id="7719"/>
    <lineage>
        <taxon>Eukaryota</taxon>
        <taxon>Metazoa</taxon>
        <taxon>Chordata</taxon>
        <taxon>Tunicata</taxon>
        <taxon>Ascidiacea</taxon>
        <taxon>Phlebobranchia</taxon>
        <taxon>Cionidae</taxon>
        <taxon>Ciona</taxon>
    </lineage>
</organism>
<dbReference type="InterPro" id="IPR016024">
    <property type="entry name" value="ARM-type_fold"/>
</dbReference>
<dbReference type="PANTHER" id="PTHR46464">
    <property type="entry name" value="ANK_REP_REGION DOMAIN-CONTAINING PROTEIN"/>
    <property type="match status" value="1"/>
</dbReference>
<proteinExistence type="predicted"/>
<dbReference type="InterPro" id="IPR011989">
    <property type="entry name" value="ARM-like"/>
</dbReference>
<keyword evidence="2" id="KW-1185">Reference proteome</keyword>
<dbReference type="OMA" id="TECIDCE"/>
<dbReference type="PANTHER" id="PTHR46464:SF2">
    <property type="entry name" value="ANKYRIN AND ARMADILLO REPEAT-CONTAINING PROTEIN"/>
    <property type="match status" value="1"/>
</dbReference>
<reference evidence="1" key="3">
    <citation type="submission" date="2025-08" db="UniProtKB">
        <authorList>
            <consortium name="Ensembl"/>
        </authorList>
    </citation>
    <scope>IDENTIFICATION</scope>
</reference>
<reference evidence="2" key="1">
    <citation type="journal article" date="2002" name="Science">
        <title>The draft genome of Ciona intestinalis: insights into chordate and vertebrate origins.</title>
        <authorList>
            <person name="Dehal P."/>
            <person name="Satou Y."/>
            <person name="Campbell R.K."/>
            <person name="Chapman J."/>
            <person name="Degnan B."/>
            <person name="De Tomaso A."/>
            <person name="Davidson B."/>
            <person name="Di Gregorio A."/>
            <person name="Gelpke M."/>
            <person name="Goodstein D.M."/>
            <person name="Harafuji N."/>
            <person name="Hastings K.E."/>
            <person name="Ho I."/>
            <person name="Hotta K."/>
            <person name="Huang W."/>
            <person name="Kawashima T."/>
            <person name="Lemaire P."/>
            <person name="Martinez D."/>
            <person name="Meinertzhagen I.A."/>
            <person name="Necula S."/>
            <person name="Nonaka M."/>
            <person name="Putnam N."/>
            <person name="Rash S."/>
            <person name="Saiga H."/>
            <person name="Satake M."/>
            <person name="Terry A."/>
            <person name="Yamada L."/>
            <person name="Wang H.G."/>
            <person name="Awazu S."/>
            <person name="Azumi K."/>
            <person name="Boore J."/>
            <person name="Branno M."/>
            <person name="Chin-Bow S."/>
            <person name="DeSantis R."/>
            <person name="Doyle S."/>
            <person name="Francino P."/>
            <person name="Keys D.N."/>
            <person name="Haga S."/>
            <person name="Hayashi H."/>
            <person name="Hino K."/>
            <person name="Imai K.S."/>
            <person name="Inaba K."/>
            <person name="Kano S."/>
            <person name="Kobayashi K."/>
            <person name="Kobayashi M."/>
            <person name="Lee B.I."/>
            <person name="Makabe K.W."/>
            <person name="Manohar C."/>
            <person name="Matassi G."/>
            <person name="Medina M."/>
            <person name="Mochizuki Y."/>
            <person name="Mount S."/>
            <person name="Morishita T."/>
            <person name="Miura S."/>
            <person name="Nakayama A."/>
            <person name="Nishizaka S."/>
            <person name="Nomoto H."/>
            <person name="Ohta F."/>
            <person name="Oishi K."/>
            <person name="Rigoutsos I."/>
            <person name="Sano M."/>
            <person name="Sasaki A."/>
            <person name="Sasakura Y."/>
            <person name="Shoguchi E."/>
            <person name="Shin-i T."/>
            <person name="Spagnuolo A."/>
            <person name="Stainier D."/>
            <person name="Suzuki M.M."/>
            <person name="Tassy O."/>
            <person name="Takatori N."/>
            <person name="Tokuoka M."/>
            <person name="Yagi K."/>
            <person name="Yoshizaki F."/>
            <person name="Wada S."/>
            <person name="Zhang C."/>
            <person name="Hyatt P.D."/>
            <person name="Larimer F."/>
            <person name="Detter C."/>
            <person name="Doggett N."/>
            <person name="Glavina T."/>
            <person name="Hawkins T."/>
            <person name="Richardson P."/>
            <person name="Lucas S."/>
            <person name="Kohara Y."/>
            <person name="Levine M."/>
            <person name="Satoh N."/>
            <person name="Rokhsar D.S."/>
        </authorList>
    </citation>
    <scope>NUCLEOTIDE SEQUENCE [LARGE SCALE GENOMIC DNA]</scope>
</reference>
<name>H2Y3E6_CIOIN</name>
<reference evidence="1" key="2">
    <citation type="journal article" date="2008" name="Genome Biol.">
        <title>Improved genome assembly and evidence-based global gene model set for the chordate Ciona intestinalis: new insight into intron and operon populations.</title>
        <authorList>
            <person name="Satou Y."/>
            <person name="Mineta K."/>
            <person name="Ogasawara M."/>
            <person name="Sasakura Y."/>
            <person name="Shoguchi E."/>
            <person name="Ueno K."/>
            <person name="Yamada L."/>
            <person name="Matsumoto J."/>
            <person name="Wasserscheid J."/>
            <person name="Dewar K."/>
            <person name="Wiley G.B."/>
            <person name="Macmil S.L."/>
            <person name="Roe B.A."/>
            <person name="Zeller R.W."/>
            <person name="Hastings K.E."/>
            <person name="Lemaire P."/>
            <person name="Lindquist E."/>
            <person name="Endo T."/>
            <person name="Hotta K."/>
            <person name="Inaba K."/>
        </authorList>
    </citation>
    <scope>NUCLEOTIDE SEQUENCE [LARGE SCALE GENOMIC DNA]</scope>
    <source>
        <strain evidence="1">wild type</strain>
    </source>
</reference>
<dbReference type="InterPro" id="IPR043379">
    <property type="entry name" value="ANKAR"/>
</dbReference>
<dbReference type="Ensembl" id="ENSCINT00000034080.1">
    <property type="protein sequence ID" value="ENSCINP00000036431.1"/>
    <property type="gene ID" value="ENSCING00000020719.1"/>
</dbReference>
<evidence type="ECO:0000313" key="1">
    <source>
        <dbReference type="Ensembl" id="ENSCINP00000036431.1"/>
    </source>
</evidence>
<dbReference type="EMBL" id="EAAA01002282">
    <property type="status" value="NOT_ANNOTATED_CDS"/>
    <property type="molecule type" value="Genomic_DNA"/>
</dbReference>
<accession>H2Y3E6</accession>
<dbReference type="Pfam" id="PF00514">
    <property type="entry name" value="Arm"/>
    <property type="match status" value="1"/>
</dbReference>
<dbReference type="InterPro" id="IPR000225">
    <property type="entry name" value="Armadillo"/>
</dbReference>
<dbReference type="Proteomes" id="UP000008144">
    <property type="component" value="Chromosome 6"/>
</dbReference>
<reference evidence="1" key="4">
    <citation type="submission" date="2025-09" db="UniProtKB">
        <authorList>
            <consortium name="Ensembl"/>
        </authorList>
    </citation>
    <scope>IDENTIFICATION</scope>
</reference>
<dbReference type="SMART" id="SM00185">
    <property type="entry name" value="ARM"/>
    <property type="match status" value="6"/>
</dbReference>
<dbReference type="STRING" id="7719.ENSCINP00000036431"/>
<sequence>ILAKAGGIKILISLVTKNLKGASVPVLNIIKEVLFSNPEMAGQVCDAGFLPIAVKLMSRPYTSLRVTICLNLLKLVSGNKENQTECIDCEGAAPLIMVSRANKYRDLQTSAIRALYELSLDNIYASNNILEEGAVLPLMQILKKSRALSLQEAISLTLWSLAGPDINNKRSMASMMGVNLLIEFLGAAGPSAENLNYIGAEGLGVLAQGAHNKQMAIAEANGIQPLVRQLRSASTNVVTSVIQTLRHLCIGIGYVTNTANQTTIAQSRGLKFLVALMAHSKAEMIQVEAALTLAAIALGHSENIASLEENPDFTFLHIIRLLYSNNDKVGILAGTALATFSFNNVLQQKAIAECGGVRWHNFAPHLTSKDDIAAINAAFQAVVLSRIIPDEEPAVSSAEGIKELVNRLEHTKKDHSKALAADCIARLSHTRAGVPSAMVSINVIPHLCKLLEPQNDQVRGAVAVALGYLSFDHKGEREILRMCRENPHFIHVLKYYTKNYKLSPAFLEAWQHCVHVGLP</sequence>
<dbReference type="SUPFAM" id="SSF48371">
    <property type="entry name" value="ARM repeat"/>
    <property type="match status" value="2"/>
</dbReference>
<dbReference type="Gene3D" id="1.25.10.10">
    <property type="entry name" value="Leucine-rich Repeat Variant"/>
    <property type="match status" value="3"/>
</dbReference>
<dbReference type="GeneTree" id="ENSGT00940000167949"/>
<protein>
    <submittedName>
        <fullName evidence="1">Uncharacterized protein</fullName>
    </submittedName>
</protein>
<dbReference type="InParanoid" id="H2Y3E6"/>
<evidence type="ECO:0000313" key="2">
    <source>
        <dbReference type="Proteomes" id="UP000008144"/>
    </source>
</evidence>
<dbReference type="AlphaFoldDB" id="H2Y3E6"/>